<dbReference type="AlphaFoldDB" id="A0A177C6G2"/>
<dbReference type="GO" id="GO:0005506">
    <property type="term" value="F:iron ion binding"/>
    <property type="evidence" value="ECO:0007669"/>
    <property type="project" value="InterPro"/>
</dbReference>
<evidence type="ECO:0000256" key="3">
    <source>
        <dbReference type="ARBA" id="ARBA00023004"/>
    </source>
</evidence>
<dbReference type="PANTHER" id="PTHR24305">
    <property type="entry name" value="CYTOCHROME P450"/>
    <property type="match status" value="1"/>
</dbReference>
<dbReference type="PANTHER" id="PTHR24305:SF152">
    <property type="entry name" value="P450, PUTATIVE (EUROFUNG)-RELATED"/>
    <property type="match status" value="1"/>
</dbReference>
<dbReference type="OrthoDB" id="3945418at2759"/>
<evidence type="ECO:0000256" key="6">
    <source>
        <dbReference type="SAM" id="Phobius"/>
    </source>
</evidence>
<keyword evidence="6" id="KW-1133">Transmembrane helix</keyword>
<feature type="binding site" description="axial binding residue" evidence="4">
    <location>
        <position position="442"/>
    </location>
    <ligand>
        <name>heme</name>
        <dbReference type="ChEBI" id="CHEBI:30413"/>
    </ligand>
    <ligandPart>
        <name>Fe</name>
        <dbReference type="ChEBI" id="CHEBI:18248"/>
    </ligandPart>
</feature>
<sequence>MASTSLTGVAVVAFAVYWAGLVLYRLFLHPLAKFPGPRLAAITPWYEAYYEIIRNGQYSKKISQLHDQYGPIVRVTPGELHIRDSRFFESVYPKNVHLHKEGWDKRFGSEGGLLPTPDAQVHKRRRAALSPMFSRRSIIEFIHIIHRHVETFATRMQEFEGRKEPLNLTHAFPALTGDIIMDYFFGFNYAQLKNPEFASFHEAFIKIGSTGHVATQFPAIFPIMNSIPDGITAWLQPAAEPLLKFKRDQREVIARTLRGDDVKVNDAQKTIFQEILGSKQLPPEDKTQQRLEDEAQIVIGGGVETTAFALGIAAFHIINKPEIYKRLHADLVKAFPNRATLELQSLEQMPYLRACIMEAVRMGYGLSARNPRTHDKPLHYKEWIIPAGTCISQSIPDVSHDEALFPQSREFIPERWLDDPKTSDGIPLDRFMVSFGRGTRSCLGITLAWTELYLTLGMMFRRFKFELFEADVTDVEMAHDYFIPVTSLKSKGVRVFVTSAAD</sequence>
<evidence type="ECO:0000256" key="2">
    <source>
        <dbReference type="ARBA" id="ARBA00022723"/>
    </source>
</evidence>
<dbReference type="RefSeq" id="XP_018032827.1">
    <property type="nucleotide sequence ID" value="XM_018183200.1"/>
</dbReference>
<dbReference type="InterPro" id="IPR050121">
    <property type="entry name" value="Cytochrome_P450_monoxygenase"/>
</dbReference>
<dbReference type="Pfam" id="PF00067">
    <property type="entry name" value="p450"/>
    <property type="match status" value="1"/>
</dbReference>
<proteinExistence type="inferred from homology"/>
<dbReference type="GO" id="GO:0004497">
    <property type="term" value="F:monooxygenase activity"/>
    <property type="evidence" value="ECO:0007669"/>
    <property type="project" value="UniProtKB-KW"/>
</dbReference>
<keyword evidence="8" id="KW-1185">Reference proteome</keyword>
<dbReference type="STRING" id="1460663.A0A177C6G2"/>
<reference evidence="7 8" key="1">
    <citation type="submission" date="2016-05" db="EMBL/GenBank/DDBJ databases">
        <title>Comparative analysis of secretome profiles of manganese(II)-oxidizing ascomycete fungi.</title>
        <authorList>
            <consortium name="DOE Joint Genome Institute"/>
            <person name="Zeiner C.A."/>
            <person name="Purvine S.O."/>
            <person name="Zink E.M."/>
            <person name="Wu S."/>
            <person name="Pasa-Tolic L."/>
            <person name="Chaput D.L."/>
            <person name="Haridas S."/>
            <person name="Grigoriev I.V."/>
            <person name="Santelli C.M."/>
            <person name="Hansel C.M."/>
        </authorList>
    </citation>
    <scope>NUCLEOTIDE SEQUENCE [LARGE SCALE GENOMIC DNA]</scope>
    <source>
        <strain evidence="7 8">AP3s5-JAC2a</strain>
    </source>
</reference>
<dbReference type="InterPro" id="IPR001128">
    <property type="entry name" value="Cyt_P450"/>
</dbReference>
<keyword evidence="3 4" id="KW-0408">Iron</keyword>
<evidence type="ECO:0000256" key="4">
    <source>
        <dbReference type="PIRSR" id="PIRSR602401-1"/>
    </source>
</evidence>
<dbReference type="InParanoid" id="A0A177C6G2"/>
<gene>
    <name evidence="7" type="ORF">CC84DRAFT_1220782</name>
</gene>
<feature type="transmembrane region" description="Helical" evidence="6">
    <location>
        <begin position="6"/>
        <end position="28"/>
    </location>
</feature>
<keyword evidence="6" id="KW-0472">Membrane</keyword>
<dbReference type="CDD" id="cd11062">
    <property type="entry name" value="CYP58-like"/>
    <property type="match status" value="1"/>
</dbReference>
<dbReference type="InterPro" id="IPR002401">
    <property type="entry name" value="Cyt_P450_E_grp-I"/>
</dbReference>
<comment type="cofactor">
    <cofactor evidence="1 4">
        <name>heme</name>
        <dbReference type="ChEBI" id="CHEBI:30413"/>
    </cofactor>
</comment>
<dbReference type="PROSITE" id="PS00086">
    <property type="entry name" value="CYTOCHROME_P450"/>
    <property type="match status" value="1"/>
</dbReference>
<dbReference type="GO" id="GO:0016705">
    <property type="term" value="F:oxidoreductase activity, acting on paired donors, with incorporation or reduction of molecular oxygen"/>
    <property type="evidence" value="ECO:0007669"/>
    <property type="project" value="InterPro"/>
</dbReference>
<dbReference type="GO" id="GO:0020037">
    <property type="term" value="F:heme binding"/>
    <property type="evidence" value="ECO:0007669"/>
    <property type="project" value="InterPro"/>
</dbReference>
<dbReference type="Proteomes" id="UP000077069">
    <property type="component" value="Unassembled WGS sequence"/>
</dbReference>
<keyword evidence="2 4" id="KW-0479">Metal-binding</keyword>
<keyword evidence="6" id="KW-0812">Transmembrane</keyword>
<evidence type="ECO:0000256" key="1">
    <source>
        <dbReference type="ARBA" id="ARBA00001971"/>
    </source>
</evidence>
<dbReference type="Gene3D" id="1.10.630.10">
    <property type="entry name" value="Cytochrome P450"/>
    <property type="match status" value="1"/>
</dbReference>
<accession>A0A177C6G2</accession>
<dbReference type="InterPro" id="IPR017972">
    <property type="entry name" value="Cyt_P450_CS"/>
</dbReference>
<dbReference type="InterPro" id="IPR036396">
    <property type="entry name" value="Cyt_P450_sf"/>
</dbReference>
<name>A0A177C6G2_9PLEO</name>
<keyword evidence="5" id="KW-0560">Oxidoreductase</keyword>
<organism evidence="7 8">
    <name type="scientific">Paraphaeosphaeria sporulosa</name>
    <dbReference type="NCBI Taxonomy" id="1460663"/>
    <lineage>
        <taxon>Eukaryota</taxon>
        <taxon>Fungi</taxon>
        <taxon>Dikarya</taxon>
        <taxon>Ascomycota</taxon>
        <taxon>Pezizomycotina</taxon>
        <taxon>Dothideomycetes</taxon>
        <taxon>Pleosporomycetidae</taxon>
        <taxon>Pleosporales</taxon>
        <taxon>Massarineae</taxon>
        <taxon>Didymosphaeriaceae</taxon>
        <taxon>Paraphaeosphaeria</taxon>
    </lineage>
</organism>
<dbReference type="GeneID" id="28766686"/>
<dbReference type="EMBL" id="KV441556">
    <property type="protein sequence ID" value="OAG02462.1"/>
    <property type="molecule type" value="Genomic_DNA"/>
</dbReference>
<protein>
    <submittedName>
        <fullName evidence="7">Cytochrome P450</fullName>
    </submittedName>
</protein>
<evidence type="ECO:0000313" key="7">
    <source>
        <dbReference type="EMBL" id="OAG02462.1"/>
    </source>
</evidence>
<dbReference type="PRINTS" id="PR00463">
    <property type="entry name" value="EP450I"/>
</dbReference>
<comment type="similarity">
    <text evidence="5">Belongs to the cytochrome P450 family.</text>
</comment>
<evidence type="ECO:0000313" key="8">
    <source>
        <dbReference type="Proteomes" id="UP000077069"/>
    </source>
</evidence>
<dbReference type="SUPFAM" id="SSF48264">
    <property type="entry name" value="Cytochrome P450"/>
    <property type="match status" value="1"/>
</dbReference>
<keyword evidence="5" id="KW-0503">Monooxygenase</keyword>
<keyword evidence="4 5" id="KW-0349">Heme</keyword>
<dbReference type="FunFam" id="1.10.630.10:FF:000426">
    <property type="entry name" value="Uncharacterized protein"/>
    <property type="match status" value="1"/>
</dbReference>
<evidence type="ECO:0000256" key="5">
    <source>
        <dbReference type="RuleBase" id="RU000461"/>
    </source>
</evidence>